<keyword evidence="2" id="KW-1185">Reference proteome</keyword>
<comment type="caution">
    <text evidence="1">The sequence shown here is derived from an EMBL/GenBank/DDBJ whole genome shotgun (WGS) entry which is preliminary data.</text>
</comment>
<sequence>MYLPRLRLAMKIGSEYRVEAVTGRHWAAFAERSRLDAGRVRARISELAGRLPKAFRQAASADAVVALGSGLPGRLVARITEHAVRCVKALDGA</sequence>
<protein>
    <submittedName>
        <fullName evidence="1">Uncharacterized protein</fullName>
    </submittedName>
</protein>
<dbReference type="RefSeq" id="WP_133873456.1">
    <property type="nucleotide sequence ID" value="NZ_BOMD01000069.1"/>
</dbReference>
<name>A0A4R6JSK2_9ACTN</name>
<dbReference type="OrthoDB" id="3182374at2"/>
<organism evidence="1 2">
    <name type="scientific">Paractinoplanes brasiliensis</name>
    <dbReference type="NCBI Taxonomy" id="52695"/>
    <lineage>
        <taxon>Bacteria</taxon>
        <taxon>Bacillati</taxon>
        <taxon>Actinomycetota</taxon>
        <taxon>Actinomycetes</taxon>
        <taxon>Micromonosporales</taxon>
        <taxon>Micromonosporaceae</taxon>
        <taxon>Paractinoplanes</taxon>
    </lineage>
</organism>
<dbReference type="EMBL" id="SNWR01000001">
    <property type="protein sequence ID" value="TDO39077.1"/>
    <property type="molecule type" value="Genomic_DNA"/>
</dbReference>
<gene>
    <name evidence="1" type="ORF">C8E87_2752</name>
</gene>
<proteinExistence type="predicted"/>
<evidence type="ECO:0000313" key="2">
    <source>
        <dbReference type="Proteomes" id="UP000294901"/>
    </source>
</evidence>
<accession>A0A4R6JSK2</accession>
<evidence type="ECO:0000313" key="1">
    <source>
        <dbReference type="EMBL" id="TDO39077.1"/>
    </source>
</evidence>
<reference evidence="1 2" key="1">
    <citation type="submission" date="2019-03" db="EMBL/GenBank/DDBJ databases">
        <title>Sequencing the genomes of 1000 actinobacteria strains.</title>
        <authorList>
            <person name="Klenk H.-P."/>
        </authorList>
    </citation>
    <scope>NUCLEOTIDE SEQUENCE [LARGE SCALE GENOMIC DNA]</scope>
    <source>
        <strain evidence="1 2">DSM 43805</strain>
    </source>
</reference>
<dbReference type="AlphaFoldDB" id="A0A4R6JSK2"/>
<dbReference type="Proteomes" id="UP000294901">
    <property type="component" value="Unassembled WGS sequence"/>
</dbReference>